<dbReference type="GO" id="GO:0042026">
    <property type="term" value="P:protein refolding"/>
    <property type="evidence" value="ECO:0007669"/>
    <property type="project" value="InterPro"/>
</dbReference>
<dbReference type="GO" id="GO:0140662">
    <property type="term" value="F:ATP-dependent protein folding chaperone"/>
    <property type="evidence" value="ECO:0007669"/>
    <property type="project" value="InterPro"/>
</dbReference>
<protein>
    <recommendedName>
        <fullName evidence="6">Molecular chaperone GroEL</fullName>
    </recommendedName>
</protein>
<dbReference type="InterPro" id="IPR027413">
    <property type="entry name" value="GROEL-like_equatorial_sf"/>
</dbReference>
<dbReference type="SUPFAM" id="SSF48592">
    <property type="entry name" value="GroEL equatorial domain-like"/>
    <property type="match status" value="1"/>
</dbReference>
<reference evidence="3 5" key="1">
    <citation type="submission" date="2014-12" db="EMBL/GenBank/DDBJ databases">
        <title>Denitrispirillum autotrophicum gen. nov., sp. nov., Denitrifying, Facultatively Autotrophic Bacteria Isolated from Rice Paddy Soil.</title>
        <authorList>
            <person name="Ishii S."/>
            <person name="Ashida N."/>
            <person name="Ohno H."/>
            <person name="Otsuka S."/>
            <person name="Yokota A."/>
            <person name="Senoo K."/>
        </authorList>
    </citation>
    <scope>NUCLEOTIDE SEQUENCE [LARGE SCALE GENOMIC DNA]</scope>
    <source>
        <strain evidence="3 5">TSA66</strain>
    </source>
</reference>
<dbReference type="STRING" id="709839.TSA66_13995"/>
<comment type="caution">
    <text evidence="3">The sequence shown here is derived from an EMBL/GenBank/DDBJ whole genome shotgun (WGS) entry which is preliminary data.</text>
</comment>
<name>A0A0C2BUD3_9BURK</name>
<dbReference type="Proteomes" id="UP000031572">
    <property type="component" value="Unassembled WGS sequence"/>
</dbReference>
<accession>A0A0C2BUD3</accession>
<evidence type="ECO:0008006" key="6">
    <source>
        <dbReference type="Google" id="ProtNLM"/>
    </source>
</evidence>
<dbReference type="EMBL" id="JWJG01000028">
    <property type="protein sequence ID" value="KIF81651.1"/>
    <property type="molecule type" value="Genomic_DNA"/>
</dbReference>
<evidence type="ECO:0000313" key="3">
    <source>
        <dbReference type="EMBL" id="KIF81651.1"/>
    </source>
</evidence>
<evidence type="ECO:0000256" key="2">
    <source>
        <dbReference type="ARBA" id="ARBA00023186"/>
    </source>
</evidence>
<proteinExistence type="inferred from homology"/>
<gene>
    <name evidence="3" type="ORF">TSA66_13995</name>
    <name evidence="4" type="ORF">TSA66_16330</name>
</gene>
<keyword evidence="5" id="KW-1185">Reference proteome</keyword>
<dbReference type="AlphaFoldDB" id="A0A0C2BUD3"/>
<dbReference type="PANTHER" id="PTHR45633">
    <property type="entry name" value="60 KDA HEAT SHOCK PROTEIN, MITOCHONDRIAL"/>
    <property type="match status" value="1"/>
</dbReference>
<dbReference type="EMBL" id="JWJG01000028">
    <property type="protein sequence ID" value="KIF82012.1"/>
    <property type="molecule type" value="Genomic_DNA"/>
</dbReference>
<keyword evidence="2" id="KW-0143">Chaperone</keyword>
<dbReference type="InterPro" id="IPR001844">
    <property type="entry name" value="Cpn60/GroEL"/>
</dbReference>
<evidence type="ECO:0000256" key="1">
    <source>
        <dbReference type="ARBA" id="ARBA00006607"/>
    </source>
</evidence>
<sequence>MRTCDARAVEEGIGAAGGVASLRARSALENLQLHNLAQDSGVKIVHRALEEPLRQIVFNAGGDPDAVIEAVTDGTGDFGYNAADDRYRNLMKMGIIDPTKVTRLALANAAAIASRC</sequence>
<dbReference type="InterPro" id="IPR002423">
    <property type="entry name" value="Cpn60/GroEL/TCP-1"/>
</dbReference>
<dbReference type="Gene3D" id="1.10.560.10">
    <property type="entry name" value="GroEL-like equatorial domain"/>
    <property type="match status" value="1"/>
</dbReference>
<evidence type="ECO:0000313" key="5">
    <source>
        <dbReference type="Proteomes" id="UP000031572"/>
    </source>
</evidence>
<organism evidence="3 5">
    <name type="scientific">Noviherbaspirillum autotrophicum</name>
    <dbReference type="NCBI Taxonomy" id="709839"/>
    <lineage>
        <taxon>Bacteria</taxon>
        <taxon>Pseudomonadati</taxon>
        <taxon>Pseudomonadota</taxon>
        <taxon>Betaproteobacteria</taxon>
        <taxon>Burkholderiales</taxon>
        <taxon>Oxalobacteraceae</taxon>
        <taxon>Noviherbaspirillum</taxon>
    </lineage>
</organism>
<dbReference type="Pfam" id="PF00118">
    <property type="entry name" value="Cpn60_TCP1"/>
    <property type="match status" value="1"/>
</dbReference>
<evidence type="ECO:0000313" key="4">
    <source>
        <dbReference type="EMBL" id="KIF82012.1"/>
    </source>
</evidence>
<comment type="similarity">
    <text evidence="1">Belongs to the chaperonin (HSP60) family.</text>
</comment>
<dbReference type="GO" id="GO:0005524">
    <property type="term" value="F:ATP binding"/>
    <property type="evidence" value="ECO:0007669"/>
    <property type="project" value="InterPro"/>
</dbReference>
<dbReference type="RefSeq" id="WP_040040453.1">
    <property type="nucleotide sequence ID" value="NZ_JWJG01000007.1"/>
</dbReference>